<feature type="domain" description="HTH luxR-type" evidence="3">
    <location>
        <begin position="924"/>
        <end position="989"/>
    </location>
</feature>
<dbReference type="InterPro" id="IPR027417">
    <property type="entry name" value="P-loop_NTPase"/>
</dbReference>
<dbReference type="GO" id="GO:0005524">
    <property type="term" value="F:ATP binding"/>
    <property type="evidence" value="ECO:0007669"/>
    <property type="project" value="UniProtKB-KW"/>
</dbReference>
<keyword evidence="2" id="KW-0067">ATP-binding</keyword>
<evidence type="ECO:0000256" key="1">
    <source>
        <dbReference type="ARBA" id="ARBA00022741"/>
    </source>
</evidence>
<evidence type="ECO:0000256" key="2">
    <source>
        <dbReference type="ARBA" id="ARBA00022840"/>
    </source>
</evidence>
<dbReference type="InterPro" id="IPR011990">
    <property type="entry name" value="TPR-like_helical_dom_sf"/>
</dbReference>
<accession>A0A239GSB3</accession>
<dbReference type="CDD" id="cd06170">
    <property type="entry name" value="LuxR_C_like"/>
    <property type="match status" value="1"/>
</dbReference>
<dbReference type="PRINTS" id="PR00038">
    <property type="entry name" value="HTHLUXR"/>
</dbReference>
<gene>
    <name evidence="4" type="ORF">SAMN04488107_3514</name>
</gene>
<keyword evidence="1" id="KW-0547">Nucleotide-binding</keyword>
<dbReference type="EMBL" id="FZOH01000007">
    <property type="protein sequence ID" value="SNS70964.1"/>
    <property type="molecule type" value="Genomic_DNA"/>
</dbReference>
<dbReference type="PANTHER" id="PTHR16305">
    <property type="entry name" value="TESTICULAR SOLUBLE ADENYLYL CYCLASE"/>
    <property type="match status" value="1"/>
</dbReference>
<name>A0A239GSB3_9ACTN</name>
<evidence type="ECO:0000313" key="5">
    <source>
        <dbReference type="Proteomes" id="UP000198386"/>
    </source>
</evidence>
<dbReference type="InterPro" id="IPR016032">
    <property type="entry name" value="Sig_transdc_resp-reg_C-effctor"/>
</dbReference>
<reference evidence="5" key="1">
    <citation type="submission" date="2017-06" db="EMBL/GenBank/DDBJ databases">
        <authorList>
            <person name="Varghese N."/>
            <person name="Submissions S."/>
        </authorList>
    </citation>
    <scope>NUCLEOTIDE SEQUENCE [LARGE SCALE GENOMIC DNA]</scope>
    <source>
        <strain evidence="5">DSM 45423</strain>
    </source>
</reference>
<dbReference type="InterPro" id="IPR000792">
    <property type="entry name" value="Tscrpt_reg_LuxR_C"/>
</dbReference>
<dbReference type="Gene3D" id="1.10.10.10">
    <property type="entry name" value="Winged helix-like DNA-binding domain superfamily/Winged helix DNA-binding domain"/>
    <property type="match status" value="1"/>
</dbReference>
<dbReference type="SMART" id="SM00421">
    <property type="entry name" value="HTH_LUXR"/>
    <property type="match status" value="1"/>
</dbReference>
<dbReference type="GO" id="GO:0006355">
    <property type="term" value="P:regulation of DNA-templated transcription"/>
    <property type="evidence" value="ECO:0007669"/>
    <property type="project" value="InterPro"/>
</dbReference>
<protein>
    <submittedName>
        <fullName evidence="4">Regulatory protein, luxR family</fullName>
    </submittedName>
</protein>
<dbReference type="Gene3D" id="1.25.40.10">
    <property type="entry name" value="Tetratricopeptide repeat domain"/>
    <property type="match status" value="1"/>
</dbReference>
<dbReference type="GO" id="GO:0003677">
    <property type="term" value="F:DNA binding"/>
    <property type="evidence" value="ECO:0007669"/>
    <property type="project" value="InterPro"/>
</dbReference>
<dbReference type="SUPFAM" id="SSF52540">
    <property type="entry name" value="P-loop containing nucleoside triphosphate hydrolases"/>
    <property type="match status" value="1"/>
</dbReference>
<dbReference type="GO" id="GO:0004016">
    <property type="term" value="F:adenylate cyclase activity"/>
    <property type="evidence" value="ECO:0007669"/>
    <property type="project" value="TreeGrafter"/>
</dbReference>
<dbReference type="Pfam" id="PF00196">
    <property type="entry name" value="GerE"/>
    <property type="match status" value="1"/>
</dbReference>
<sequence>MATPEAAVLSAAHATIGAVPRWDERPLVGRAGELAALEAAVERAVTGRGSAVLVAGDAGVGKSRLLDELTARATARGLRVLVGHCVDLGEVGLPYLPFVDLLRPVAAELGEDAAGLFAARVGSREPDAADLPSPVRTLRPPVDDGRLQLFESVAGALAGLAADAPVLVVLEDLHWADRSSRDLLRYLLARLGDEPVAVVASYRSDDLHRRHPLRPLLAELVRLPGVERLDLAPLPDAAVEELVRGLAAGVPDRTVDDVVARAEGNAFYAEELLAAGLAGETLPLGLTDVLLTRVEQLAPGAQQVLRVAAVAGRRVRHELVAAVGGLSDAELDRALAEAVHSHLLVVGPDGAYRFRHALLREAVLADLLPGERVRLHAAVAAHLAAVPAAGTAAERAHHLRESNDLAGALAASLEAADEARRVGAPAEQLQHLEAALALWPAVPGAADRAGRGQAELLLETSTAARRGGELHRAVALLRAAQDVLGPDGDRELRARVHYTLAQALARIEDQASAVRETTAAMALVPAAPPSPVRTWAAATHARACYEVGRRADGDAAAEEALAAADALGLDSAWADVAVTLARSRGGDGLTARLEEALARARRSGDADVEIRVLFNLAIVAYEAGTVRETLRWSDEGLARAQVLGVEWSFYAAELRHLGVVSRYVLGDWDGSLALADRLARVPEMAAHVRAAGLLVQVGRGDPAAAARITWARGLAGRLDAHVLLLLATAGAEIDLAAWTGDPATALDTARSAAATLAELWGDERLAVVRLVATALAPVADAAVTARLTGDAAALAGWTAAGESLVALGRDAVADHARAVGPHGVEADAWVARLDAEAARLAGENAPELWSAAAEAFGYGHVYEQARSRWRLAEALVATGDRDAALGPLTSAADTARSLGARPLADAVAALARRARLELPGAGRVVDTAAVFTPRETEVLALLARGRTNRQIGGELFISEKTASVHVSNILAKLGAGSRTEAVAVAASRGLLPTG</sequence>
<dbReference type="SUPFAM" id="SSF46894">
    <property type="entry name" value="C-terminal effector domain of the bipartite response regulators"/>
    <property type="match status" value="1"/>
</dbReference>
<dbReference type="Pfam" id="PF13191">
    <property type="entry name" value="AAA_16"/>
    <property type="match status" value="1"/>
</dbReference>
<dbReference type="PANTHER" id="PTHR16305:SF35">
    <property type="entry name" value="TRANSCRIPTIONAL ACTIVATOR DOMAIN"/>
    <property type="match status" value="1"/>
</dbReference>
<evidence type="ECO:0000313" key="4">
    <source>
        <dbReference type="EMBL" id="SNS70964.1"/>
    </source>
</evidence>
<proteinExistence type="predicted"/>
<dbReference type="GO" id="GO:0005737">
    <property type="term" value="C:cytoplasm"/>
    <property type="evidence" value="ECO:0007669"/>
    <property type="project" value="TreeGrafter"/>
</dbReference>
<dbReference type="InterPro" id="IPR036388">
    <property type="entry name" value="WH-like_DNA-bd_sf"/>
</dbReference>
<dbReference type="InterPro" id="IPR041664">
    <property type="entry name" value="AAA_16"/>
</dbReference>
<dbReference type="PROSITE" id="PS50043">
    <property type="entry name" value="HTH_LUXR_2"/>
    <property type="match status" value="1"/>
</dbReference>
<dbReference type="Proteomes" id="UP000198386">
    <property type="component" value="Unassembled WGS sequence"/>
</dbReference>
<dbReference type="AlphaFoldDB" id="A0A239GSB3"/>
<organism evidence="4 5">
    <name type="scientific">Geodermatophilus saharensis</name>
    <dbReference type="NCBI Taxonomy" id="1137994"/>
    <lineage>
        <taxon>Bacteria</taxon>
        <taxon>Bacillati</taxon>
        <taxon>Actinomycetota</taxon>
        <taxon>Actinomycetes</taxon>
        <taxon>Geodermatophilales</taxon>
        <taxon>Geodermatophilaceae</taxon>
        <taxon>Geodermatophilus</taxon>
    </lineage>
</organism>
<keyword evidence="5" id="KW-1185">Reference proteome</keyword>
<evidence type="ECO:0000259" key="3">
    <source>
        <dbReference type="PROSITE" id="PS50043"/>
    </source>
</evidence>